<dbReference type="Proteomes" id="UP001549207">
    <property type="component" value="Unassembled WGS sequence"/>
</dbReference>
<dbReference type="EMBL" id="JBEPNJ010000001">
    <property type="protein sequence ID" value="MET3770578.1"/>
    <property type="molecule type" value="Genomic_DNA"/>
</dbReference>
<proteinExistence type="predicted"/>
<organism evidence="1 2">
    <name type="scientific">Arthrobacter nitrophenolicus</name>
    <dbReference type="NCBI Taxonomy" id="683150"/>
    <lineage>
        <taxon>Bacteria</taxon>
        <taxon>Bacillati</taxon>
        <taxon>Actinomycetota</taxon>
        <taxon>Actinomycetes</taxon>
        <taxon>Micrococcales</taxon>
        <taxon>Micrococcaceae</taxon>
        <taxon>Arthrobacter</taxon>
    </lineage>
</organism>
<gene>
    <name evidence="1" type="ORF">ABIC98_000202</name>
</gene>
<evidence type="ECO:0000313" key="2">
    <source>
        <dbReference type="Proteomes" id="UP001549207"/>
    </source>
</evidence>
<reference evidence="1" key="1">
    <citation type="submission" date="2024-06" db="EMBL/GenBank/DDBJ databases">
        <title>Genomic Encyclopedia of Type Strains, Phase IV (KMG-IV): sequencing the most valuable type-strain genomes for metagenomic binning, comparative biology and taxonomic classification.</title>
        <authorList>
            <person name="Goeker M."/>
        </authorList>
    </citation>
    <scope>NUCLEOTIDE SEQUENCE</scope>
    <source>
        <strain evidence="1">SJCon</strain>
    </source>
</reference>
<sequence>MFEKHNREDSSERGAAAVIVTFSLVALLGFTALAVDVGAMYAEKAQLQNGADATALAIAGDCANGISCPTAMADPDNRLADANANDASSGVFSVTQPTTSSVRVETNAQASGSTDDSFALYFARILGQESSVIHATAVASWGSPSAATTLPWTISQCVFEKYLSPAQLAELNSTGSFTGDPIPTHILLRYDENTPDYPGCVPQNGYAEGGFGWLDRDTGCSADIDIAEAEVGNDPGNDFPSECTGIIATLLDEPILIPIFSTATGTGQHATYALAGFIAFQVTGYKFGGGPSLTNLDPAAPSCTGNCRGIQGYFTRYVSLAEGLATTGGAPNYGATAVWLSE</sequence>
<protein>
    <submittedName>
        <fullName evidence="1">Uncharacterized protein</fullName>
    </submittedName>
</protein>
<name>A0ACC6TA77_9MICC</name>
<evidence type="ECO:0000313" key="1">
    <source>
        <dbReference type="EMBL" id="MET3770578.1"/>
    </source>
</evidence>
<keyword evidence="2" id="KW-1185">Reference proteome</keyword>
<accession>A0ACC6TA77</accession>
<comment type="caution">
    <text evidence="1">The sequence shown here is derived from an EMBL/GenBank/DDBJ whole genome shotgun (WGS) entry which is preliminary data.</text>
</comment>